<dbReference type="PANTHER" id="PTHR30096:SF0">
    <property type="entry name" value="4,5-DOPA DIOXYGENASE EXTRADIOL-LIKE PROTEIN"/>
    <property type="match status" value="1"/>
</dbReference>
<dbReference type="Gene3D" id="3.40.830.10">
    <property type="entry name" value="LigB-like"/>
    <property type="match status" value="1"/>
</dbReference>
<evidence type="ECO:0000256" key="3">
    <source>
        <dbReference type="ARBA" id="ARBA00022723"/>
    </source>
</evidence>
<evidence type="ECO:0000256" key="5">
    <source>
        <dbReference type="ARBA" id="ARBA00023002"/>
    </source>
</evidence>
<evidence type="ECO:0000313" key="7">
    <source>
        <dbReference type="EMBL" id="KAG2176788.1"/>
    </source>
</evidence>
<evidence type="ECO:0000256" key="1">
    <source>
        <dbReference type="ARBA" id="ARBA00001947"/>
    </source>
</evidence>
<dbReference type="PANTHER" id="PTHR30096">
    <property type="entry name" value="4,5-DOPA DIOXYGENASE EXTRADIOL-LIKE PROTEIN"/>
    <property type="match status" value="1"/>
</dbReference>
<dbReference type="GO" id="GO:0016702">
    <property type="term" value="F:oxidoreductase activity, acting on single donors with incorporation of molecular oxygen, incorporation of two atoms of oxygen"/>
    <property type="evidence" value="ECO:0007669"/>
    <property type="project" value="UniProtKB-ARBA"/>
</dbReference>
<evidence type="ECO:0000256" key="4">
    <source>
        <dbReference type="ARBA" id="ARBA00022833"/>
    </source>
</evidence>
<gene>
    <name evidence="7" type="ORF">INT44_007452</name>
</gene>
<dbReference type="GO" id="GO:0008270">
    <property type="term" value="F:zinc ion binding"/>
    <property type="evidence" value="ECO:0007669"/>
    <property type="project" value="InterPro"/>
</dbReference>
<protein>
    <recommendedName>
        <fullName evidence="6">Extradiol ring-cleavage dioxygenase class III enzyme subunit B domain-containing protein</fullName>
    </recommendedName>
</protein>
<dbReference type="SUPFAM" id="SSF53213">
    <property type="entry name" value="LigB-like"/>
    <property type="match status" value="1"/>
</dbReference>
<dbReference type="OrthoDB" id="7396853at2759"/>
<dbReference type="PIRSF" id="PIRSF006157">
    <property type="entry name" value="Doxgns_DODA"/>
    <property type="match status" value="1"/>
</dbReference>
<name>A0A8H7PMY9_9FUNG</name>
<feature type="non-terminal residue" evidence="7">
    <location>
        <position position="1"/>
    </location>
</feature>
<dbReference type="AlphaFoldDB" id="A0A8H7PMY9"/>
<keyword evidence="4" id="KW-0862">Zinc</keyword>
<dbReference type="InterPro" id="IPR014436">
    <property type="entry name" value="Extradiol_dOase_DODA"/>
</dbReference>
<comment type="similarity">
    <text evidence="2">Belongs to the DODA-type extradiol aromatic ring-opening dioxygenase family.</text>
</comment>
<dbReference type="GO" id="GO:0008198">
    <property type="term" value="F:ferrous iron binding"/>
    <property type="evidence" value="ECO:0007669"/>
    <property type="project" value="InterPro"/>
</dbReference>
<comment type="cofactor">
    <cofactor evidence="1">
        <name>Zn(2+)</name>
        <dbReference type="ChEBI" id="CHEBI:29105"/>
    </cofactor>
</comment>
<proteinExistence type="inferred from homology"/>
<dbReference type="Pfam" id="PF02900">
    <property type="entry name" value="LigB"/>
    <property type="match status" value="1"/>
</dbReference>
<dbReference type="InterPro" id="IPR004183">
    <property type="entry name" value="Xdiol_dOase_suB"/>
</dbReference>
<accession>A0A8H7PMY9</accession>
<keyword evidence="8" id="KW-1185">Reference proteome</keyword>
<keyword evidence="5" id="KW-0560">Oxidoreductase</keyword>
<organism evidence="7 8">
    <name type="scientific">Umbelopsis vinacea</name>
    <dbReference type="NCBI Taxonomy" id="44442"/>
    <lineage>
        <taxon>Eukaryota</taxon>
        <taxon>Fungi</taxon>
        <taxon>Fungi incertae sedis</taxon>
        <taxon>Mucoromycota</taxon>
        <taxon>Mucoromycotina</taxon>
        <taxon>Umbelopsidomycetes</taxon>
        <taxon>Umbelopsidales</taxon>
        <taxon>Umbelopsidaceae</taxon>
        <taxon>Umbelopsis</taxon>
    </lineage>
</organism>
<feature type="domain" description="Extradiol ring-cleavage dioxygenase class III enzyme subunit B" evidence="6">
    <location>
        <begin position="16"/>
        <end position="273"/>
    </location>
</feature>
<dbReference type="Proteomes" id="UP000612746">
    <property type="component" value="Unassembled WGS sequence"/>
</dbReference>
<evidence type="ECO:0000313" key="8">
    <source>
        <dbReference type="Proteomes" id="UP000612746"/>
    </source>
</evidence>
<reference evidence="7" key="1">
    <citation type="submission" date="2020-12" db="EMBL/GenBank/DDBJ databases">
        <title>Metabolic potential, ecology and presence of endohyphal bacteria is reflected in genomic diversity of Mucoromycotina.</title>
        <authorList>
            <person name="Muszewska A."/>
            <person name="Okrasinska A."/>
            <person name="Steczkiewicz K."/>
            <person name="Drgas O."/>
            <person name="Orlowska M."/>
            <person name="Perlinska-Lenart U."/>
            <person name="Aleksandrzak-Piekarczyk T."/>
            <person name="Szatraj K."/>
            <person name="Zielenkiewicz U."/>
            <person name="Pilsyk S."/>
            <person name="Malc E."/>
            <person name="Mieczkowski P."/>
            <person name="Kruszewska J.S."/>
            <person name="Biernat P."/>
            <person name="Pawlowska J."/>
        </authorList>
    </citation>
    <scope>NUCLEOTIDE SEQUENCE</scope>
    <source>
        <strain evidence="7">WA0000051536</strain>
    </source>
</reference>
<evidence type="ECO:0000259" key="6">
    <source>
        <dbReference type="Pfam" id="PF02900"/>
    </source>
</evidence>
<dbReference type="EMBL" id="JAEPRA010000013">
    <property type="protein sequence ID" value="KAG2176788.1"/>
    <property type="molecule type" value="Genomic_DNA"/>
</dbReference>
<keyword evidence="3" id="KW-0479">Metal-binding</keyword>
<evidence type="ECO:0000256" key="2">
    <source>
        <dbReference type="ARBA" id="ARBA00007581"/>
    </source>
</evidence>
<comment type="caution">
    <text evidence="7">The sequence shown here is derived from an EMBL/GenBank/DDBJ whole genome shotgun (WGS) entry which is preliminary data.</text>
</comment>
<dbReference type="CDD" id="cd07363">
    <property type="entry name" value="45_DOPA_Dioxygenase"/>
    <property type="match status" value="1"/>
</dbReference>
<sequence length="293" mass="33012">LRSTRPLYMSAARLPTYFISHGGPNLLDDKDKPGKFYDWFGKTIRKLKPKAVVIVSAHWQGEGNGVYVEATEGPLKLIYDFYGFPPQYYKQTWNGTGLPSLANKVAELLKHKGIPATLTKRGIDHGVWVPLKRALSDFDIPLVQVSTFEHEDMASHVKLGEALQPLRSHPQQIEHHRDEGVLIIGSGAAEHNLRDMWQHINRPSPSYIKSFDKNLEDSVLKYTGEQRKVEVCKLNKDPSFRKCHPTAEHLVPLHVAVGAAGDDEAVKVLDDFFSTIGWSSFEFSSNNQDKTEL</sequence>